<dbReference type="AlphaFoldDB" id="A0A7C1SP83"/>
<dbReference type="Proteomes" id="UP000885744">
    <property type="component" value="Unassembled WGS sequence"/>
</dbReference>
<dbReference type="PANTHER" id="PTHR30194">
    <property type="entry name" value="CROSSOVER JUNCTION ENDODEOXYRIBONUCLEASE RUVC"/>
    <property type="match status" value="1"/>
</dbReference>
<feature type="binding site" evidence="13">
    <location>
        <position position="7"/>
    </location>
    <ligand>
        <name>Mg(2+)</name>
        <dbReference type="ChEBI" id="CHEBI:18420"/>
        <label>1</label>
    </ligand>
</feature>
<keyword evidence="7 13" id="KW-0378">Hydrolase</keyword>
<keyword evidence="5 13" id="KW-0255">Endonuclease</keyword>
<evidence type="ECO:0000256" key="12">
    <source>
        <dbReference type="ARBA" id="ARBA00029354"/>
    </source>
</evidence>
<dbReference type="GO" id="GO:0000287">
    <property type="term" value="F:magnesium ion binding"/>
    <property type="evidence" value="ECO:0007669"/>
    <property type="project" value="UniProtKB-UniRule"/>
</dbReference>
<dbReference type="EC" id="3.1.21.10" evidence="13 14"/>
<dbReference type="CDD" id="cd16962">
    <property type="entry name" value="RuvC"/>
    <property type="match status" value="1"/>
</dbReference>
<dbReference type="GO" id="GO:0006281">
    <property type="term" value="P:DNA repair"/>
    <property type="evidence" value="ECO:0007669"/>
    <property type="project" value="UniProtKB-UniRule"/>
</dbReference>
<dbReference type="HAMAP" id="MF_00034">
    <property type="entry name" value="RuvC"/>
    <property type="match status" value="1"/>
</dbReference>
<accession>A0A7C1SP83</accession>
<evidence type="ECO:0000256" key="10">
    <source>
        <dbReference type="ARBA" id="ARBA00023172"/>
    </source>
</evidence>
<evidence type="ECO:0000256" key="6">
    <source>
        <dbReference type="ARBA" id="ARBA00022763"/>
    </source>
</evidence>
<evidence type="ECO:0000256" key="5">
    <source>
        <dbReference type="ARBA" id="ARBA00022759"/>
    </source>
</evidence>
<keyword evidence="10 13" id="KW-0233">DNA recombination</keyword>
<dbReference type="EMBL" id="DRHH01000013">
    <property type="protein sequence ID" value="HEB13852.1"/>
    <property type="molecule type" value="Genomic_DNA"/>
</dbReference>
<evidence type="ECO:0000256" key="1">
    <source>
        <dbReference type="ARBA" id="ARBA00009518"/>
    </source>
</evidence>
<keyword evidence="6 13" id="KW-0227">DNA damage</keyword>
<dbReference type="InterPro" id="IPR036397">
    <property type="entry name" value="RNaseH_sf"/>
</dbReference>
<dbReference type="PRINTS" id="PR00696">
    <property type="entry name" value="RSOLVASERUVC"/>
</dbReference>
<dbReference type="SUPFAM" id="SSF53098">
    <property type="entry name" value="Ribonuclease H-like"/>
    <property type="match status" value="1"/>
</dbReference>
<comment type="caution">
    <text evidence="15">The sequence shown here is derived from an EMBL/GenBank/DDBJ whole genome shotgun (WGS) entry which is preliminary data.</text>
</comment>
<dbReference type="GO" id="GO:0048476">
    <property type="term" value="C:Holliday junction resolvase complex"/>
    <property type="evidence" value="ECO:0007669"/>
    <property type="project" value="UniProtKB-UniRule"/>
</dbReference>
<dbReference type="GO" id="GO:0006310">
    <property type="term" value="P:DNA recombination"/>
    <property type="evidence" value="ECO:0007669"/>
    <property type="project" value="UniProtKB-UniRule"/>
</dbReference>
<feature type="active site" evidence="13">
    <location>
        <position position="7"/>
    </location>
</feature>
<dbReference type="PANTHER" id="PTHR30194:SF3">
    <property type="entry name" value="CROSSOVER JUNCTION ENDODEOXYRIBONUCLEASE RUVC"/>
    <property type="match status" value="1"/>
</dbReference>
<feature type="active site" evidence="13">
    <location>
        <position position="148"/>
    </location>
</feature>
<feature type="binding site" evidence="13">
    <location>
        <position position="75"/>
    </location>
    <ligand>
        <name>Mg(2+)</name>
        <dbReference type="ChEBI" id="CHEBI:18420"/>
        <label>2</label>
    </ligand>
</feature>
<proteinExistence type="inferred from homology"/>
<evidence type="ECO:0000256" key="14">
    <source>
        <dbReference type="NCBIfam" id="TIGR00228"/>
    </source>
</evidence>
<feature type="binding site" evidence="13">
    <location>
        <position position="148"/>
    </location>
    <ligand>
        <name>Mg(2+)</name>
        <dbReference type="ChEBI" id="CHEBI:18420"/>
        <label>1</label>
    </ligand>
</feature>
<evidence type="ECO:0000256" key="3">
    <source>
        <dbReference type="ARBA" id="ARBA00022722"/>
    </source>
</evidence>
<gene>
    <name evidence="13 15" type="primary">ruvC</name>
    <name evidence="15" type="ORF">ENI09_00365</name>
</gene>
<dbReference type="FunFam" id="3.30.420.10:FF:000002">
    <property type="entry name" value="Crossover junction endodeoxyribonuclease RuvC"/>
    <property type="match status" value="1"/>
</dbReference>
<feature type="active site" evidence="13">
    <location>
        <position position="75"/>
    </location>
</feature>
<evidence type="ECO:0000256" key="11">
    <source>
        <dbReference type="ARBA" id="ARBA00023204"/>
    </source>
</evidence>
<keyword evidence="2 13" id="KW-0963">Cytoplasm</keyword>
<keyword evidence="3 13" id="KW-0540">Nuclease</keyword>
<dbReference type="GO" id="GO:0005737">
    <property type="term" value="C:cytoplasm"/>
    <property type="evidence" value="ECO:0007669"/>
    <property type="project" value="UniProtKB-SubCell"/>
</dbReference>
<comment type="function">
    <text evidence="13">The RuvA-RuvB-RuvC complex processes Holliday junction (HJ) DNA during genetic recombination and DNA repair. Endonuclease that resolves HJ intermediates. Cleaves cruciform DNA by making single-stranded nicks across the HJ at symmetrical positions within the homologous arms, yielding a 5'-phosphate and a 3'-hydroxyl group; requires a central core of homology in the junction. The consensus cleavage sequence is 5'-(A/T)TT(C/G)-3'. Cleavage occurs on the 3'-side of the TT dinucleotide at the point of strand exchange. HJ branch migration catalyzed by RuvA-RuvB allows RuvC to scan DNA until it finds its consensus sequence, where it cleaves and resolves the cruciform DNA.</text>
</comment>
<evidence type="ECO:0000313" key="15">
    <source>
        <dbReference type="EMBL" id="HEB13852.1"/>
    </source>
</evidence>
<comment type="subcellular location">
    <subcellularLocation>
        <location evidence="13">Cytoplasm</location>
    </subcellularLocation>
</comment>
<dbReference type="NCBIfam" id="TIGR00228">
    <property type="entry name" value="ruvC"/>
    <property type="match status" value="1"/>
</dbReference>
<reference evidence="15" key="1">
    <citation type="journal article" date="2020" name="mSystems">
        <title>Genome- and Community-Level Interaction Insights into Carbon Utilization and Element Cycling Functions of Hydrothermarchaeota in Hydrothermal Sediment.</title>
        <authorList>
            <person name="Zhou Z."/>
            <person name="Liu Y."/>
            <person name="Xu W."/>
            <person name="Pan J."/>
            <person name="Luo Z.H."/>
            <person name="Li M."/>
        </authorList>
    </citation>
    <scope>NUCLEOTIDE SEQUENCE [LARGE SCALE GENOMIC DNA]</scope>
    <source>
        <strain evidence="15">HyVt-365</strain>
    </source>
</reference>
<name>A0A7C1SP83_UNCKA</name>
<comment type="cofactor">
    <cofactor evidence="13">
        <name>Mg(2+)</name>
        <dbReference type="ChEBI" id="CHEBI:18420"/>
    </cofactor>
    <text evidence="13">Binds 2 Mg(2+) ion per subunit.</text>
</comment>
<evidence type="ECO:0000256" key="2">
    <source>
        <dbReference type="ARBA" id="ARBA00022490"/>
    </source>
</evidence>
<dbReference type="Gene3D" id="3.30.420.10">
    <property type="entry name" value="Ribonuclease H-like superfamily/Ribonuclease H"/>
    <property type="match status" value="1"/>
</dbReference>
<sequence length="166" mass="18519">MKILGIDPGTAQMGWGIVKKIRNPKRKTNKFRVVYVDHGSIKTSPKEPLSKRLLTIKRGVEEVVDEHEVSEIVIERVVFNVNKRSAISVAQSYGVILLLAGERDLPVYEYNALEAKLYIAGHGRADKKVVQKAVQKHLKLKEHPTPVHAADALAIALCHIKKVETS</sequence>
<evidence type="ECO:0000256" key="7">
    <source>
        <dbReference type="ARBA" id="ARBA00022801"/>
    </source>
</evidence>
<keyword evidence="11 13" id="KW-0234">DNA repair</keyword>
<dbReference type="GO" id="GO:0008821">
    <property type="term" value="F:crossover junction DNA endonuclease activity"/>
    <property type="evidence" value="ECO:0007669"/>
    <property type="project" value="UniProtKB-UniRule"/>
</dbReference>
<comment type="catalytic activity">
    <reaction evidence="12 13">
        <text>Endonucleolytic cleavage at a junction such as a reciprocal single-stranded crossover between two homologous DNA duplexes (Holliday junction).</text>
        <dbReference type="EC" id="3.1.21.10"/>
    </reaction>
</comment>
<keyword evidence="4 13" id="KW-0479">Metal-binding</keyword>
<evidence type="ECO:0000256" key="4">
    <source>
        <dbReference type="ARBA" id="ARBA00022723"/>
    </source>
</evidence>
<dbReference type="GO" id="GO:0003677">
    <property type="term" value="F:DNA binding"/>
    <property type="evidence" value="ECO:0007669"/>
    <property type="project" value="UniProtKB-KW"/>
</dbReference>
<dbReference type="Pfam" id="PF02075">
    <property type="entry name" value="RuvC"/>
    <property type="match status" value="1"/>
</dbReference>
<keyword evidence="9 13" id="KW-0238">DNA-binding</keyword>
<keyword evidence="8 13" id="KW-0460">Magnesium</keyword>
<dbReference type="InterPro" id="IPR012337">
    <property type="entry name" value="RNaseH-like_sf"/>
</dbReference>
<comment type="similarity">
    <text evidence="1 13">Belongs to the RuvC family.</text>
</comment>
<organism evidence="15">
    <name type="scientific">candidate division WWE3 bacterium</name>
    <dbReference type="NCBI Taxonomy" id="2053526"/>
    <lineage>
        <taxon>Bacteria</taxon>
        <taxon>Katanobacteria</taxon>
    </lineage>
</organism>
<evidence type="ECO:0000256" key="9">
    <source>
        <dbReference type="ARBA" id="ARBA00023125"/>
    </source>
</evidence>
<dbReference type="InterPro" id="IPR002176">
    <property type="entry name" value="X-over_junc_endoDNase_RuvC"/>
</dbReference>
<comment type="subunit">
    <text evidence="13">Homodimer which binds Holliday junction (HJ) DNA. The HJ becomes 2-fold symmetrical on binding to RuvC with unstacked arms; it has a different conformation from HJ DNA in complex with RuvA. In the full resolvosome a probable DNA-RuvA(4)-RuvB(12)-RuvC(2) complex forms which resolves the HJ.</text>
</comment>
<evidence type="ECO:0000256" key="13">
    <source>
        <dbReference type="HAMAP-Rule" id="MF_00034"/>
    </source>
</evidence>
<protein>
    <recommendedName>
        <fullName evidence="13 14">Crossover junction endodeoxyribonuclease RuvC</fullName>
        <ecNumber evidence="13 14">3.1.21.10</ecNumber>
    </recommendedName>
    <alternativeName>
        <fullName evidence="13">Holliday junction nuclease RuvC</fullName>
    </alternativeName>
    <alternativeName>
        <fullName evidence="13">Holliday junction resolvase RuvC</fullName>
    </alternativeName>
</protein>
<evidence type="ECO:0000256" key="8">
    <source>
        <dbReference type="ARBA" id="ARBA00022842"/>
    </source>
</evidence>